<comment type="caution">
    <text evidence="1">The sequence shown here is derived from an EMBL/GenBank/DDBJ whole genome shotgun (WGS) entry which is preliminary data.</text>
</comment>
<evidence type="ECO:0000313" key="2">
    <source>
        <dbReference type="Proteomes" id="UP000185891"/>
    </source>
</evidence>
<dbReference type="AlphaFoldDB" id="A0A1F5EQA1"/>
<dbReference type="Proteomes" id="UP000185891">
    <property type="component" value="Unassembled WGS sequence"/>
</dbReference>
<sequence>LQNIHDGVDLFDSHKFFQNREGLWRSDAFAERISSVAKKTERIQLPNPIDGFTLPKNMSDVEIRKELGDNQVFSATEACIVITGMISRQPNGENGDLVNDGKANIFYVRGKDDKVFTVDVGWYVVNREWCVGARHFGDVRWSAGDRGFSRNSIFRP</sequence>
<accession>A0A1F5EQA1</accession>
<protein>
    <submittedName>
        <fullName evidence="1">Uncharacterized protein</fullName>
    </submittedName>
</protein>
<evidence type="ECO:0000313" key="1">
    <source>
        <dbReference type="EMBL" id="OGD69545.1"/>
    </source>
</evidence>
<gene>
    <name evidence="1" type="ORF">A3E89_00090</name>
</gene>
<dbReference type="EMBL" id="MFAA01000008">
    <property type="protein sequence ID" value="OGD69545.1"/>
    <property type="molecule type" value="Genomic_DNA"/>
</dbReference>
<name>A0A1F5EQA1_9BACT</name>
<reference evidence="1 2" key="1">
    <citation type="journal article" date="2016" name="Nat. Commun.">
        <title>Thousands of microbial genomes shed light on interconnected biogeochemical processes in an aquifer system.</title>
        <authorList>
            <person name="Anantharaman K."/>
            <person name="Brown C.T."/>
            <person name="Hug L.A."/>
            <person name="Sharon I."/>
            <person name="Castelle C.J."/>
            <person name="Probst A.J."/>
            <person name="Thomas B.C."/>
            <person name="Singh A."/>
            <person name="Wilkins M.J."/>
            <person name="Karaoz U."/>
            <person name="Brodie E.L."/>
            <person name="Williams K.H."/>
            <person name="Hubbard S.S."/>
            <person name="Banfield J.F."/>
        </authorList>
    </citation>
    <scope>NUCLEOTIDE SEQUENCE [LARGE SCALE GENOMIC DNA]</scope>
</reference>
<proteinExistence type="predicted"/>
<feature type="non-terminal residue" evidence="1">
    <location>
        <position position="1"/>
    </location>
</feature>
<organism evidence="1 2">
    <name type="scientific">Candidatus Campbellbacteria bacterium RIFCSPHIGHO2_12_FULL_35_10</name>
    <dbReference type="NCBI Taxonomy" id="1797578"/>
    <lineage>
        <taxon>Bacteria</taxon>
        <taxon>Candidatus Campbelliibacteriota</taxon>
    </lineage>
</organism>